<gene>
    <name evidence="2" type="ORF">MBM_09652</name>
</gene>
<feature type="compositionally biased region" description="Polar residues" evidence="1">
    <location>
        <begin position="273"/>
        <end position="289"/>
    </location>
</feature>
<sequence>MCVCFSWPSSRRESVLLIPTGAFDWLSTTYRGASDRSAGPRTGAAREGRKIRALLLVFRTDAAWRTFRDRRARRPRATVVVRHLEHLRDAEPRSQRAESSKVRVGSRCTTTTTTYRTTTGATAQLVPYYVSTLVPTSGTSTTILQRQAGRQAGKPLHICTSAHTTATGYRTLLLTGMPPPELCLELVPATTTTTYSRLLPTAATWHGTAWQTASCISRVVYRSCIPVGRPPPWHPYRVLVGTVHDPLLSFPFLSSPGYESHQLPTPRSAHRYQPTNQPTNQPTSSFGDQ</sequence>
<keyword evidence="3" id="KW-1185">Reference proteome</keyword>
<protein>
    <submittedName>
        <fullName evidence="2">Uncharacterized protein</fullName>
    </submittedName>
</protein>
<evidence type="ECO:0000313" key="3">
    <source>
        <dbReference type="Proteomes" id="UP000006753"/>
    </source>
</evidence>
<name>K1WUA9_MARBU</name>
<organism evidence="2 3">
    <name type="scientific">Marssonina brunnea f. sp. multigermtubi (strain MB_m1)</name>
    <name type="common">Marssonina leaf spot fungus</name>
    <dbReference type="NCBI Taxonomy" id="1072389"/>
    <lineage>
        <taxon>Eukaryota</taxon>
        <taxon>Fungi</taxon>
        <taxon>Dikarya</taxon>
        <taxon>Ascomycota</taxon>
        <taxon>Pezizomycotina</taxon>
        <taxon>Leotiomycetes</taxon>
        <taxon>Helotiales</taxon>
        <taxon>Drepanopezizaceae</taxon>
        <taxon>Drepanopeziza</taxon>
    </lineage>
</organism>
<dbReference type="InParanoid" id="K1WUA9"/>
<reference evidence="2 3" key="1">
    <citation type="journal article" date="2012" name="BMC Genomics">
        <title>Sequencing the genome of Marssonina brunnea reveals fungus-poplar co-evolution.</title>
        <authorList>
            <person name="Zhu S."/>
            <person name="Cao Y.-Z."/>
            <person name="Jiang C."/>
            <person name="Tan B.-Y."/>
            <person name="Wang Z."/>
            <person name="Feng S."/>
            <person name="Zhang L."/>
            <person name="Su X.-H."/>
            <person name="Brejova B."/>
            <person name="Vinar T."/>
            <person name="Xu M."/>
            <person name="Wang M.-X."/>
            <person name="Zhang S.-G."/>
            <person name="Huang M.-R."/>
            <person name="Wu R."/>
            <person name="Zhou Y."/>
        </authorList>
    </citation>
    <scope>NUCLEOTIDE SEQUENCE [LARGE SCALE GENOMIC DNA]</scope>
    <source>
        <strain evidence="2 3">MB_m1</strain>
    </source>
</reference>
<evidence type="ECO:0000313" key="2">
    <source>
        <dbReference type="EMBL" id="EKD12153.1"/>
    </source>
</evidence>
<dbReference type="HOGENOM" id="CLU_963379_0_0_1"/>
<dbReference type="Proteomes" id="UP000006753">
    <property type="component" value="Unassembled WGS sequence"/>
</dbReference>
<proteinExistence type="predicted"/>
<dbReference type="EMBL" id="JH921462">
    <property type="protein sequence ID" value="EKD12153.1"/>
    <property type="molecule type" value="Genomic_DNA"/>
</dbReference>
<feature type="region of interest" description="Disordered" evidence="1">
    <location>
        <begin position="259"/>
        <end position="289"/>
    </location>
</feature>
<dbReference type="AlphaFoldDB" id="K1WUA9"/>
<accession>K1WUA9</accession>
<evidence type="ECO:0000256" key="1">
    <source>
        <dbReference type="SAM" id="MobiDB-lite"/>
    </source>
</evidence>
<dbReference type="KEGG" id="mbe:MBM_09652"/>